<feature type="domain" description="EGF-like" evidence="4">
    <location>
        <begin position="120"/>
        <end position="158"/>
    </location>
</feature>
<dbReference type="SUPFAM" id="SSF56496">
    <property type="entry name" value="Fibrinogen C-terminal domain-like"/>
    <property type="match status" value="1"/>
</dbReference>
<dbReference type="InParanoid" id="A0A6P8ILI7"/>
<evidence type="ECO:0000256" key="1">
    <source>
        <dbReference type="ARBA" id="ARBA00006373"/>
    </source>
</evidence>
<dbReference type="Gene3D" id="3.90.215.10">
    <property type="entry name" value="Gamma Fibrinogen, chain A, domain 1"/>
    <property type="match status" value="1"/>
</dbReference>
<proteinExistence type="inferred from homology"/>
<evidence type="ECO:0000256" key="3">
    <source>
        <dbReference type="SAM" id="SignalP"/>
    </source>
</evidence>
<protein>
    <submittedName>
        <fullName evidence="6">Uncharacterized protein LOC116302619</fullName>
    </submittedName>
</protein>
<dbReference type="InterPro" id="IPR003609">
    <property type="entry name" value="Pan_app"/>
</dbReference>
<dbReference type="InterPro" id="IPR000742">
    <property type="entry name" value="EGF"/>
</dbReference>
<feature type="disulfide bond" evidence="2">
    <location>
        <begin position="129"/>
        <end position="146"/>
    </location>
</feature>
<feature type="chain" id="PRO_5027552151" evidence="3">
    <location>
        <begin position="28"/>
        <end position="391"/>
    </location>
</feature>
<dbReference type="KEGG" id="aten:116302619"/>
<dbReference type="GeneID" id="116302619"/>
<dbReference type="PROSITE" id="PS50026">
    <property type="entry name" value="EGF_3"/>
    <property type="match status" value="1"/>
</dbReference>
<dbReference type="SUPFAM" id="SSF57196">
    <property type="entry name" value="EGF/Laminin"/>
    <property type="match status" value="1"/>
</dbReference>
<feature type="signal peptide" evidence="3">
    <location>
        <begin position="1"/>
        <end position="27"/>
    </location>
</feature>
<accession>A0A6P8ILI7</accession>
<gene>
    <name evidence="6" type="primary">LOC116302619</name>
</gene>
<evidence type="ECO:0000313" key="6">
    <source>
        <dbReference type="RefSeq" id="XP_031567816.1"/>
    </source>
</evidence>
<dbReference type="RefSeq" id="XP_031567816.1">
    <property type="nucleotide sequence ID" value="XM_031711956.1"/>
</dbReference>
<keyword evidence="5" id="KW-1185">Reference proteome</keyword>
<dbReference type="InterPro" id="IPR036056">
    <property type="entry name" value="Fibrinogen-like_C"/>
</dbReference>
<dbReference type="InterPro" id="IPR014716">
    <property type="entry name" value="Fibrinogen_a/b/g_C_1"/>
</dbReference>
<feature type="disulfide bond" evidence="2">
    <location>
        <begin position="148"/>
        <end position="157"/>
    </location>
</feature>
<name>A0A6P8ILI7_ACTTE</name>
<organism evidence="5 6">
    <name type="scientific">Actinia tenebrosa</name>
    <name type="common">Australian red waratah sea anemone</name>
    <dbReference type="NCBI Taxonomy" id="6105"/>
    <lineage>
        <taxon>Eukaryota</taxon>
        <taxon>Metazoa</taxon>
        <taxon>Cnidaria</taxon>
        <taxon>Anthozoa</taxon>
        <taxon>Hexacorallia</taxon>
        <taxon>Actiniaria</taxon>
        <taxon>Actiniidae</taxon>
        <taxon>Actinia</taxon>
    </lineage>
</organism>
<comment type="caution">
    <text evidence="2">Lacks conserved residue(s) required for the propagation of feature annotation.</text>
</comment>
<dbReference type="OrthoDB" id="5980158at2759"/>
<reference evidence="6" key="1">
    <citation type="submission" date="2025-08" db="UniProtKB">
        <authorList>
            <consortium name="RefSeq"/>
        </authorList>
    </citation>
    <scope>IDENTIFICATION</scope>
</reference>
<dbReference type="CDD" id="cd00054">
    <property type="entry name" value="EGF_CA"/>
    <property type="match status" value="1"/>
</dbReference>
<keyword evidence="3" id="KW-0732">Signal</keyword>
<evidence type="ECO:0000256" key="2">
    <source>
        <dbReference type="PROSITE-ProRule" id="PRU00076"/>
    </source>
</evidence>
<comment type="similarity">
    <text evidence="1">Belongs to the EGF domain peptide family.</text>
</comment>
<keyword evidence="2" id="KW-1015">Disulfide bond</keyword>
<evidence type="ECO:0000259" key="4">
    <source>
        <dbReference type="PROSITE" id="PS50026"/>
    </source>
</evidence>
<sequence length="391" mass="44178">MHFSVFKFTMNTLHLSFILHLLHAVAFEEVFPASNSGVISFGNFFPHKDHKLVAATLKDERVESSDECLVRCVQAHGCLSVNVNTTGDDQGLYVCELLASDKYENQSSFIPSKGIEHYSIANPCEKKPCKHRGKCVPFYTNYTYKCKCLEGTLGQDCQIPDFRSCAQRFAAGYTNSGIYEIITPDTSKIDVYCDHGNGEDDSGWTMVFKAVSGVPLQQQGPSVLWLSNSLLESSSSALPINSSSRQHYKNRIVEHWQAFNPTQVRLSLYKNKTEVVRLVFNAKGSTKTNWFSRDRLLTSPWTDIHSQPVKYFSIAGHIWDHGRRTFFINSEYSGCPTDSGWMILVELIPGACTWENHLQHFSVLYSPTNSRVQWSNKDATSVADMMAIYTR</sequence>
<dbReference type="Proteomes" id="UP000515163">
    <property type="component" value="Unplaced"/>
</dbReference>
<dbReference type="PROSITE" id="PS00022">
    <property type="entry name" value="EGF_1"/>
    <property type="match status" value="1"/>
</dbReference>
<dbReference type="Gene3D" id="2.10.25.10">
    <property type="entry name" value="Laminin"/>
    <property type="match status" value="1"/>
</dbReference>
<keyword evidence="2" id="KW-0245">EGF-like domain</keyword>
<dbReference type="Pfam" id="PF00024">
    <property type="entry name" value="PAN_1"/>
    <property type="match status" value="1"/>
</dbReference>
<dbReference type="AlphaFoldDB" id="A0A6P8ILI7"/>
<evidence type="ECO:0000313" key="5">
    <source>
        <dbReference type="Proteomes" id="UP000515163"/>
    </source>
</evidence>
<dbReference type="SMART" id="SM00181">
    <property type="entry name" value="EGF"/>
    <property type="match status" value="1"/>
</dbReference>